<protein>
    <recommendedName>
        <fullName evidence="3">DUF2071 domain-containing protein</fullName>
    </recommendedName>
</protein>
<dbReference type="Pfam" id="PF09844">
    <property type="entry name" value="DUF2071"/>
    <property type="match status" value="1"/>
</dbReference>
<comment type="caution">
    <text evidence="1">The sequence shown here is derived from an EMBL/GenBank/DDBJ whole genome shotgun (WGS) entry which is preliminary data.</text>
</comment>
<dbReference type="PANTHER" id="PTHR39186:SF1">
    <property type="entry name" value="DUF2071 DOMAIN-CONTAINING PROTEIN"/>
    <property type="match status" value="1"/>
</dbReference>
<dbReference type="Proteomes" id="UP000179636">
    <property type="component" value="Unassembled WGS sequence"/>
</dbReference>
<keyword evidence="2" id="KW-1185">Reference proteome</keyword>
<reference evidence="1 2" key="1">
    <citation type="submission" date="2016-10" db="EMBL/GenBank/DDBJ databases">
        <title>Evaluation of Human, Animal and Environmental Mycobacterium chelonae Isolates by Core Genome Phylogenomic Analysis, Targeted Gene Comparison, and Anti-microbial Susceptibility Patterns: A Tale of Mistaken Identities.</title>
        <authorList>
            <person name="Fogelson S.B."/>
            <person name="Camus A.C."/>
            <person name="Lorenz W."/>
            <person name="Vasireddy R."/>
            <person name="Vasireddy S."/>
            <person name="Smith T."/>
            <person name="Brown-Elliott B.A."/>
            <person name="Wallace R.J.Jr."/>
            <person name="Hasan N.A."/>
            <person name="Reischl U."/>
            <person name="Sanchez S."/>
        </authorList>
    </citation>
    <scope>NUCLEOTIDE SEQUENCE [LARGE SCALE GENOMIC DNA]</scope>
    <source>
        <strain evidence="1 2">24999</strain>
    </source>
</reference>
<proteinExistence type="predicted"/>
<dbReference type="STRING" id="1908205.BKG60_13940"/>
<dbReference type="RefSeq" id="WP_070946422.1">
    <property type="nucleotide sequence ID" value="NZ_MLCL01000052.1"/>
</dbReference>
<accession>A0A1S1JVT4</accession>
<evidence type="ECO:0000313" key="2">
    <source>
        <dbReference type="Proteomes" id="UP000179636"/>
    </source>
</evidence>
<dbReference type="Gene3D" id="2.40.400.10">
    <property type="entry name" value="Acetoacetate decarboxylase-like"/>
    <property type="match status" value="1"/>
</dbReference>
<dbReference type="AlphaFoldDB" id="A0A1S1JVT4"/>
<dbReference type="EMBL" id="MLHV01000027">
    <property type="protein sequence ID" value="OHT92610.1"/>
    <property type="molecule type" value="Genomic_DNA"/>
</dbReference>
<dbReference type="InterPro" id="IPR018644">
    <property type="entry name" value="DUF2071"/>
</dbReference>
<dbReference type="InterPro" id="IPR023375">
    <property type="entry name" value="ADC_dom_sf"/>
</dbReference>
<gene>
    <name evidence="1" type="ORF">BKG61_23385</name>
</gene>
<dbReference type="SUPFAM" id="SSF160104">
    <property type="entry name" value="Acetoacetate decarboxylase-like"/>
    <property type="match status" value="1"/>
</dbReference>
<evidence type="ECO:0008006" key="3">
    <source>
        <dbReference type="Google" id="ProtNLM"/>
    </source>
</evidence>
<accession>A0A1Q9WAX6</accession>
<name>A0A1S1JVT4_9MYCO</name>
<dbReference type="PANTHER" id="PTHR39186">
    <property type="entry name" value="DUF2071 FAMILY PROTEIN"/>
    <property type="match status" value="1"/>
</dbReference>
<evidence type="ECO:0000313" key="1">
    <source>
        <dbReference type="EMBL" id="OHT92610.1"/>
    </source>
</evidence>
<organism evidence="1 2">
    <name type="scientific">Mycobacterium syngnathidarum</name>
    <dbReference type="NCBI Taxonomy" id="1908205"/>
    <lineage>
        <taxon>Bacteria</taxon>
        <taxon>Bacillati</taxon>
        <taxon>Actinomycetota</taxon>
        <taxon>Actinomycetes</taxon>
        <taxon>Mycobacteriales</taxon>
        <taxon>Mycobacteriaceae</taxon>
        <taxon>Mycobacterium</taxon>
    </lineage>
</organism>
<sequence length="247" mass="27058">MVEPVSPVAPVLTGARILRQNWVDLTFLHWPVAPGRIAHLFPAGTAPDTFDGASYVGVVAFRMTGTGFGHGPGLLGSFLETNVRLYSVDRTGRRGVVFLSLDTPRVDVVLAARAALGVRYRWARMSYHRAGNRHVYTTAVRWPRSRARSRIEVEAGDLLTPGQLDHFLTARWGLHVAHAGRTWYVPNEHPAWSLRSAELLGFDESGLFASVGLDGLCDGPPAHVAFSDGVPARFGWPLRVGTSNRSR</sequence>
<dbReference type="OrthoDB" id="150993at2"/>